<protein>
    <recommendedName>
        <fullName evidence="3 12">Guanylate cyclase</fullName>
        <ecNumber evidence="3 12">4.6.1.2</ecNumber>
    </recommendedName>
</protein>
<evidence type="ECO:0000256" key="1">
    <source>
        <dbReference type="ARBA" id="ARBA00001436"/>
    </source>
</evidence>
<dbReference type="GO" id="GO:0035556">
    <property type="term" value="P:intracellular signal transduction"/>
    <property type="evidence" value="ECO:0007669"/>
    <property type="project" value="InterPro"/>
</dbReference>
<dbReference type="Pfam" id="PF00211">
    <property type="entry name" value="Guanylate_cyc"/>
    <property type="match status" value="1"/>
</dbReference>
<evidence type="ECO:0000256" key="13">
    <source>
        <dbReference type="SAM" id="Coils"/>
    </source>
</evidence>
<accession>A0AAV8VW50</accession>
<dbReference type="PROSITE" id="PS50011">
    <property type="entry name" value="PROTEIN_KINASE_DOM"/>
    <property type="match status" value="1"/>
</dbReference>
<dbReference type="PROSITE" id="PS50125">
    <property type="entry name" value="GUANYLATE_CYCLASE_2"/>
    <property type="match status" value="1"/>
</dbReference>
<name>A0AAV8VW50_9CUCU</name>
<dbReference type="Gene3D" id="3.30.70.1230">
    <property type="entry name" value="Nucleotide cyclase"/>
    <property type="match status" value="1"/>
</dbReference>
<keyword evidence="19" id="KW-1185">Reference proteome</keyword>
<keyword evidence="10 12" id="KW-0141">cGMP biosynthesis</keyword>
<feature type="coiled-coil region" evidence="13">
    <location>
        <begin position="686"/>
        <end position="717"/>
    </location>
</feature>
<dbReference type="SUPFAM" id="SSF56112">
    <property type="entry name" value="Protein kinase-like (PK-like)"/>
    <property type="match status" value="2"/>
</dbReference>
<organism evidence="18 19">
    <name type="scientific">Exocentrus adspersus</name>
    <dbReference type="NCBI Taxonomy" id="1586481"/>
    <lineage>
        <taxon>Eukaryota</taxon>
        <taxon>Metazoa</taxon>
        <taxon>Ecdysozoa</taxon>
        <taxon>Arthropoda</taxon>
        <taxon>Hexapoda</taxon>
        <taxon>Insecta</taxon>
        <taxon>Pterygota</taxon>
        <taxon>Neoptera</taxon>
        <taxon>Endopterygota</taxon>
        <taxon>Coleoptera</taxon>
        <taxon>Polyphaga</taxon>
        <taxon>Cucujiformia</taxon>
        <taxon>Chrysomeloidea</taxon>
        <taxon>Cerambycidae</taxon>
        <taxon>Lamiinae</taxon>
        <taxon>Acanthocinini</taxon>
        <taxon>Exocentrus</taxon>
    </lineage>
</organism>
<evidence type="ECO:0000256" key="6">
    <source>
        <dbReference type="ARBA" id="ARBA00022989"/>
    </source>
</evidence>
<evidence type="ECO:0000313" key="19">
    <source>
        <dbReference type="Proteomes" id="UP001159042"/>
    </source>
</evidence>
<evidence type="ECO:0000259" key="17">
    <source>
        <dbReference type="PROSITE" id="PS50125"/>
    </source>
</evidence>
<dbReference type="GO" id="GO:0004672">
    <property type="term" value="F:protein kinase activity"/>
    <property type="evidence" value="ECO:0007669"/>
    <property type="project" value="InterPro"/>
</dbReference>
<dbReference type="Pfam" id="PF07714">
    <property type="entry name" value="PK_Tyr_Ser-Thr"/>
    <property type="match status" value="1"/>
</dbReference>
<evidence type="ECO:0000256" key="4">
    <source>
        <dbReference type="ARBA" id="ARBA00022692"/>
    </source>
</evidence>
<keyword evidence="9 11" id="KW-0456">Lyase</keyword>
<evidence type="ECO:0000256" key="8">
    <source>
        <dbReference type="ARBA" id="ARBA00023180"/>
    </source>
</evidence>
<dbReference type="PANTHER" id="PTHR11920:SF462">
    <property type="entry name" value="GUANYLATE CYCLASE"/>
    <property type="match status" value="1"/>
</dbReference>
<keyword evidence="5" id="KW-0547">Nucleotide-binding</keyword>
<evidence type="ECO:0000256" key="14">
    <source>
        <dbReference type="SAM" id="MobiDB-lite"/>
    </source>
</evidence>
<comment type="catalytic activity">
    <reaction evidence="1 12">
        <text>GTP = 3',5'-cyclic GMP + diphosphate</text>
        <dbReference type="Rhea" id="RHEA:13665"/>
        <dbReference type="ChEBI" id="CHEBI:33019"/>
        <dbReference type="ChEBI" id="CHEBI:37565"/>
        <dbReference type="ChEBI" id="CHEBI:57746"/>
        <dbReference type="EC" id="4.6.1.2"/>
    </reaction>
</comment>
<keyword evidence="7 15" id="KW-0472">Membrane</keyword>
<proteinExistence type="inferred from homology"/>
<dbReference type="Gene3D" id="6.10.250.780">
    <property type="match status" value="1"/>
</dbReference>
<dbReference type="FunFam" id="3.30.70.1230:FF:000039">
    <property type="entry name" value="Guanylate cyclase"/>
    <property type="match status" value="1"/>
</dbReference>
<dbReference type="InterPro" id="IPR029787">
    <property type="entry name" value="Nucleotide_cyclase"/>
</dbReference>
<feature type="transmembrane region" description="Helical" evidence="15">
    <location>
        <begin position="223"/>
        <end position="246"/>
    </location>
</feature>
<keyword evidence="4 15" id="KW-0812">Transmembrane</keyword>
<evidence type="ECO:0000256" key="5">
    <source>
        <dbReference type="ARBA" id="ARBA00022741"/>
    </source>
</evidence>
<dbReference type="InterPro" id="IPR000719">
    <property type="entry name" value="Prot_kinase_dom"/>
</dbReference>
<evidence type="ECO:0000256" key="2">
    <source>
        <dbReference type="ARBA" id="ARBA00004167"/>
    </source>
</evidence>
<dbReference type="InterPro" id="IPR050401">
    <property type="entry name" value="Cyclic_nucleotide_synthase"/>
</dbReference>
<dbReference type="AlphaFoldDB" id="A0AAV8VW50"/>
<dbReference type="EC" id="4.6.1.2" evidence="3 12"/>
<sequence length="1159" mass="129821">MNSFISENGWWPSLSQMLDVRLREMGIILRHFIIIGNNSSREDIESKLKVLKRISCRAIVLCLPADASGKLILSVLNDLQLPHNTLSVFVDVSNLPHWLYHFQNYNGSWEFNATHIPDNIKKDIKRNALIFTNNNFVHLSLESYIVRNIKTTLGFNNDSENAINFVLGDFRFDDTLRPLLFVRRDNSSNFLVKKVMNNLEEWSLKHKQLEECESCKSDFEKTLSVLVILACSCLFVSVILAAAALARNQLMKKRVSKGPYKVLLTATDFVFPQIADSRRVDEGIEAMLCCWLQQLQEFGGPEVDKPDLLQGSGGASMRTPARTSSSPNLAKQLIVDPRVRYNGDLVQMKPVPSGGGACELKAKSVELLVLLHGLRHENLNPLIGCLAEPPRAALVSEYCARGSLQDVLQQDDIKLDWSFRLSLLTDLVRYVLQFVGNKLRNREIQGISFNPLTLTGEFSCNVVIHEDTDRRSETLEELHPRVAMMEEDATLVDLENVCTRLTFCFQGSALPAIGRKETEEGMKYLHSTPIRVHGFLTSRNCVIDARWVLKVTDYGLPAFYEAQGIQLPAKTARELLWTSPELLRHSSLRKKGTQPGDVYSFGIILQEVVVRGEPFCMLALTPEEIIEKVKRPPPLIRPSVSKGAAPPEAINIMRQCWAEQPEMRPDFNTVHEHFKKLNHGRKVNIVDTMFQMLEKYSNNLEELIRERTEQLDVEKKKTEQLLNRMLPSYVADKLKLGMPVDPEEFEEVTIYFSDIVGFTTISAHSTPFQVVDLLNDLYTCFDATINAYNVYKVETIGDAYMVVGGLPVRIPDHAEQIATMALDLLHQSGRFRIRHLPGTPLRLRIGLHTGPCCAGVVGLTMPRYCLFGDTVNTASRMESTGSAWRIHLSEATKNRLEEAGGYQIEYRGPTEIKGKGTMDTYWLLGKAGFDKPLPEPPSIELDESLIITKSATHNHYDDSGDSISLEFRQQMSAAGGGGGGDDYSNKSPNTNPSFIKSMEYSKFSTLAKTVDEGGSRSDYHMVKSTSSDAPASLGTPVSASEVAAALLGASTSSLCGYRRHRKLNEDDISTPYNHYKCLSPKHRVGKLLMRQFSLDRTEECSRTDETLHMINPRLCKQNSAGAADLEKIEEIPLRIPSTSSSTVSPIQCTLSISVDSLIH</sequence>
<feature type="domain" description="Protein kinase" evidence="16">
    <location>
        <begin position="302"/>
        <end position="674"/>
    </location>
</feature>
<reference evidence="18 19" key="1">
    <citation type="journal article" date="2023" name="Insect Mol. Biol.">
        <title>Genome sequencing provides insights into the evolution of gene families encoding plant cell wall-degrading enzymes in longhorned beetles.</title>
        <authorList>
            <person name="Shin N.R."/>
            <person name="Okamura Y."/>
            <person name="Kirsch R."/>
            <person name="Pauchet Y."/>
        </authorList>
    </citation>
    <scope>NUCLEOTIDE SEQUENCE [LARGE SCALE GENOMIC DNA]</scope>
    <source>
        <strain evidence="18">EAD_L_NR</strain>
    </source>
</reference>
<dbReference type="SMART" id="SM00044">
    <property type="entry name" value="CYCc"/>
    <property type="match status" value="1"/>
</dbReference>
<dbReference type="Proteomes" id="UP001159042">
    <property type="component" value="Unassembled WGS sequence"/>
</dbReference>
<dbReference type="InterPro" id="IPR011009">
    <property type="entry name" value="Kinase-like_dom_sf"/>
</dbReference>
<dbReference type="GO" id="GO:0007168">
    <property type="term" value="P:receptor guanylyl cyclase signaling pathway"/>
    <property type="evidence" value="ECO:0007669"/>
    <property type="project" value="TreeGrafter"/>
</dbReference>
<dbReference type="GO" id="GO:0004016">
    <property type="term" value="F:adenylate cyclase activity"/>
    <property type="evidence" value="ECO:0007669"/>
    <property type="project" value="TreeGrafter"/>
</dbReference>
<comment type="similarity">
    <text evidence="11">Belongs to the adenylyl cyclase class-4/guanylyl cyclase family.</text>
</comment>
<dbReference type="GO" id="GO:0004383">
    <property type="term" value="F:guanylate cyclase activity"/>
    <property type="evidence" value="ECO:0007669"/>
    <property type="project" value="UniProtKB-EC"/>
</dbReference>
<dbReference type="GO" id="GO:0005524">
    <property type="term" value="F:ATP binding"/>
    <property type="evidence" value="ECO:0007669"/>
    <property type="project" value="InterPro"/>
</dbReference>
<evidence type="ECO:0000259" key="16">
    <source>
        <dbReference type="PROSITE" id="PS50011"/>
    </source>
</evidence>
<dbReference type="CDD" id="cd07302">
    <property type="entry name" value="CHD"/>
    <property type="match status" value="1"/>
</dbReference>
<dbReference type="PROSITE" id="PS00452">
    <property type="entry name" value="GUANYLATE_CYCLASE_1"/>
    <property type="match status" value="1"/>
</dbReference>
<evidence type="ECO:0000256" key="11">
    <source>
        <dbReference type="RuleBase" id="RU000405"/>
    </source>
</evidence>
<evidence type="ECO:0000256" key="7">
    <source>
        <dbReference type="ARBA" id="ARBA00023136"/>
    </source>
</evidence>
<gene>
    <name evidence="18" type="ORF">NQ315_014124</name>
</gene>
<dbReference type="GO" id="GO:0005886">
    <property type="term" value="C:plasma membrane"/>
    <property type="evidence" value="ECO:0007669"/>
    <property type="project" value="TreeGrafter"/>
</dbReference>
<evidence type="ECO:0000256" key="10">
    <source>
        <dbReference type="ARBA" id="ARBA00023293"/>
    </source>
</evidence>
<dbReference type="EMBL" id="JANEYG010000027">
    <property type="protein sequence ID" value="KAJ8918254.1"/>
    <property type="molecule type" value="Genomic_DNA"/>
</dbReference>
<dbReference type="InterPro" id="IPR001054">
    <property type="entry name" value="A/G_cyclase"/>
</dbReference>
<comment type="subcellular location">
    <subcellularLocation>
        <location evidence="2">Membrane</location>
        <topology evidence="2">Single-pass membrane protein</topology>
    </subcellularLocation>
</comment>
<comment type="caution">
    <text evidence="18">The sequence shown here is derived from an EMBL/GenBank/DDBJ whole genome shotgun (WGS) entry which is preliminary data.</text>
</comment>
<dbReference type="GO" id="GO:0001653">
    <property type="term" value="F:peptide receptor activity"/>
    <property type="evidence" value="ECO:0007669"/>
    <property type="project" value="TreeGrafter"/>
</dbReference>
<evidence type="ECO:0000313" key="18">
    <source>
        <dbReference type="EMBL" id="KAJ8918254.1"/>
    </source>
</evidence>
<feature type="domain" description="Guanylate cyclase" evidence="17">
    <location>
        <begin position="749"/>
        <end position="878"/>
    </location>
</feature>
<evidence type="ECO:0000256" key="9">
    <source>
        <dbReference type="ARBA" id="ARBA00023239"/>
    </source>
</evidence>
<evidence type="ECO:0000256" key="3">
    <source>
        <dbReference type="ARBA" id="ARBA00012202"/>
    </source>
</evidence>
<feature type="region of interest" description="Disordered" evidence="14">
    <location>
        <begin position="971"/>
        <end position="991"/>
    </location>
</feature>
<dbReference type="InterPro" id="IPR001245">
    <property type="entry name" value="Ser-Thr/Tyr_kinase_cat_dom"/>
</dbReference>
<dbReference type="InterPro" id="IPR018297">
    <property type="entry name" value="A/G_cyclase_CS"/>
</dbReference>
<evidence type="ECO:0000256" key="12">
    <source>
        <dbReference type="RuleBase" id="RU003431"/>
    </source>
</evidence>
<keyword evidence="8" id="KW-0325">Glycoprotein</keyword>
<evidence type="ECO:0000256" key="15">
    <source>
        <dbReference type="SAM" id="Phobius"/>
    </source>
</evidence>
<keyword evidence="6 15" id="KW-1133">Transmembrane helix</keyword>
<dbReference type="Gene3D" id="1.10.510.10">
    <property type="entry name" value="Transferase(Phosphotransferase) domain 1"/>
    <property type="match status" value="2"/>
</dbReference>
<dbReference type="PANTHER" id="PTHR11920">
    <property type="entry name" value="GUANYLYL CYCLASE"/>
    <property type="match status" value="1"/>
</dbReference>
<dbReference type="SUPFAM" id="SSF55073">
    <property type="entry name" value="Nucleotide cyclase"/>
    <property type="match status" value="1"/>
</dbReference>
<keyword evidence="13" id="KW-0175">Coiled coil</keyword>